<name>A0A1S9RF29_PENBI</name>
<feature type="transmembrane region" description="Helical" evidence="9">
    <location>
        <begin position="210"/>
        <end position="231"/>
    </location>
</feature>
<dbReference type="PANTHER" id="PTHR31806:SF7">
    <property type="entry name" value="TRANSPORTER, PUTATIVE (AFU_ORTHOLOGUE AFUA_2G04690)-RELATED"/>
    <property type="match status" value="1"/>
</dbReference>
<evidence type="ECO:0000256" key="9">
    <source>
        <dbReference type="SAM" id="Phobius"/>
    </source>
</evidence>
<dbReference type="Proteomes" id="UP000190744">
    <property type="component" value="Unassembled WGS sequence"/>
</dbReference>
<dbReference type="PANTHER" id="PTHR31806">
    <property type="entry name" value="PURINE-CYTOSINE PERMEASE FCY2-RELATED"/>
    <property type="match status" value="1"/>
</dbReference>
<dbReference type="GO" id="GO:0000329">
    <property type="term" value="C:fungal-type vacuole membrane"/>
    <property type="evidence" value="ECO:0007669"/>
    <property type="project" value="TreeGrafter"/>
</dbReference>
<dbReference type="InterPro" id="IPR026030">
    <property type="entry name" value="Pur-cyt_permease_Fcy2/21/22"/>
</dbReference>
<feature type="transmembrane region" description="Helical" evidence="9">
    <location>
        <begin position="485"/>
        <end position="504"/>
    </location>
</feature>
<evidence type="ECO:0000256" key="5">
    <source>
        <dbReference type="ARBA" id="ARBA00022989"/>
    </source>
</evidence>
<keyword evidence="6 7" id="KW-0472">Membrane</keyword>
<feature type="transmembrane region" description="Helical" evidence="9">
    <location>
        <begin position="243"/>
        <end position="262"/>
    </location>
</feature>
<feature type="transmembrane region" description="Helical" evidence="9">
    <location>
        <begin position="447"/>
        <end position="465"/>
    </location>
</feature>
<evidence type="ECO:0000256" key="2">
    <source>
        <dbReference type="ARBA" id="ARBA00008974"/>
    </source>
</evidence>
<dbReference type="InterPro" id="IPR001248">
    <property type="entry name" value="Pur-cyt_permease"/>
</dbReference>
<dbReference type="Gene3D" id="1.10.4160.10">
    <property type="entry name" value="Hydantoin permease"/>
    <property type="match status" value="1"/>
</dbReference>
<feature type="transmembrane region" description="Helical" evidence="9">
    <location>
        <begin position="373"/>
        <end position="392"/>
    </location>
</feature>
<feature type="region of interest" description="Disordered" evidence="8">
    <location>
        <begin position="1"/>
        <end position="25"/>
    </location>
</feature>
<feature type="transmembrane region" description="Helical" evidence="9">
    <location>
        <begin position="144"/>
        <end position="168"/>
    </location>
</feature>
<proteinExistence type="inferred from homology"/>
<dbReference type="AlphaFoldDB" id="A0A1S9RF29"/>
<organism evidence="10 11">
    <name type="scientific">Penicillium brasilianum</name>
    <dbReference type="NCBI Taxonomy" id="104259"/>
    <lineage>
        <taxon>Eukaryota</taxon>
        <taxon>Fungi</taxon>
        <taxon>Dikarya</taxon>
        <taxon>Ascomycota</taxon>
        <taxon>Pezizomycotina</taxon>
        <taxon>Eurotiomycetes</taxon>
        <taxon>Eurotiomycetidae</taxon>
        <taxon>Eurotiales</taxon>
        <taxon>Aspergillaceae</taxon>
        <taxon>Penicillium</taxon>
    </lineage>
</organism>
<keyword evidence="3 7" id="KW-0813">Transport</keyword>
<keyword evidence="5 9" id="KW-1133">Transmembrane helix</keyword>
<accession>A0A1S9RF29</accession>
<keyword evidence="4 9" id="KW-0812">Transmembrane</keyword>
<evidence type="ECO:0000256" key="7">
    <source>
        <dbReference type="PIRNR" id="PIRNR002744"/>
    </source>
</evidence>
<protein>
    <submittedName>
        <fullName evidence="10">Nucleoside transporter</fullName>
    </submittedName>
</protein>
<dbReference type="GO" id="GO:0022857">
    <property type="term" value="F:transmembrane transporter activity"/>
    <property type="evidence" value="ECO:0007669"/>
    <property type="project" value="InterPro"/>
</dbReference>
<sequence>MGNIKSPSLGSLRSVTDGENREGEVLEVGSPKGPWILENLRQFDSWIQKKTNFESQGVERQVFTEQQRPPTIDIMLIWFSVILNPEYLGVGLLGPILGVSVRDSVICVAISTILGSLLPAFTGIHSPSTGLRQIAVARYSFGLWGSKVCSVFNLITNVGWGVIACILAGDMLRAVSEETLDISIGIVIVLILALTVCFLGYGFVHHWERYAWILVFILMIAQFAQAARYFPSDLGQTTLSGRDYYGACLTFVAITLGTSTPWCSVVGDYYIHYPTNIDKRLIASLTWLGIALPTLFVNLLGVFIGGAIMSNEELSQTYSAGGIGSVILFTMRPTGFAKFVGVIYGLSLLSTLSVAIYSSALSVQLLSRKLQGIPRFICTIFVALVCLALALGGRNRLHAILSNFLPFLAYWSVAFGLILAMEHFIFRKGLGGYNAECWDDPQRLPPGIAGTAALLSSFGLSFLGMNQTWFIGPIAGKIGVYGGDVGNYIVICVVIVIYIPTRAYEIKHLRRA</sequence>
<dbReference type="PIRSF" id="PIRSF002744">
    <property type="entry name" value="Pur-cyt_permease"/>
    <property type="match status" value="1"/>
</dbReference>
<evidence type="ECO:0000256" key="8">
    <source>
        <dbReference type="SAM" id="MobiDB-lite"/>
    </source>
</evidence>
<feature type="transmembrane region" description="Helical" evidence="9">
    <location>
        <begin position="404"/>
        <end position="426"/>
    </location>
</feature>
<evidence type="ECO:0000256" key="3">
    <source>
        <dbReference type="ARBA" id="ARBA00022448"/>
    </source>
</evidence>
<evidence type="ECO:0000313" key="11">
    <source>
        <dbReference type="Proteomes" id="UP000190744"/>
    </source>
</evidence>
<reference evidence="11" key="1">
    <citation type="submission" date="2015-09" db="EMBL/GenBank/DDBJ databases">
        <authorList>
            <person name="Fill T.P."/>
            <person name="Baretta J.F."/>
            <person name="de Almeida L.G."/>
            <person name="Rocha M."/>
            <person name="de Souza D.H."/>
            <person name="Malavazi I."/>
            <person name="Cerdeira L.T."/>
            <person name="Hong H."/>
            <person name="Samborskyy M."/>
            <person name="de Vasconcelos A.T."/>
            <person name="Leadlay P."/>
            <person name="Rodrigues-Filho E."/>
        </authorList>
    </citation>
    <scope>NUCLEOTIDE SEQUENCE [LARGE SCALE GENOMIC DNA]</scope>
    <source>
        <strain evidence="11">LaBioMMi 136</strain>
    </source>
</reference>
<evidence type="ECO:0000256" key="1">
    <source>
        <dbReference type="ARBA" id="ARBA00004141"/>
    </source>
</evidence>
<evidence type="ECO:0000313" key="10">
    <source>
        <dbReference type="EMBL" id="OOQ84077.1"/>
    </source>
</evidence>
<comment type="similarity">
    <text evidence="2 7">Belongs to the purine-cytosine permease (2.A.39) family.</text>
</comment>
<evidence type="ECO:0000256" key="4">
    <source>
        <dbReference type="ARBA" id="ARBA00022692"/>
    </source>
</evidence>
<feature type="transmembrane region" description="Helical" evidence="9">
    <location>
        <begin position="180"/>
        <end position="204"/>
    </location>
</feature>
<feature type="transmembrane region" description="Helical" evidence="9">
    <location>
        <begin position="74"/>
        <end position="93"/>
    </location>
</feature>
<comment type="caution">
    <text evidence="10">The sequence shown here is derived from an EMBL/GenBank/DDBJ whole genome shotgun (WGS) entry which is preliminary data.</text>
</comment>
<dbReference type="GO" id="GO:0005886">
    <property type="term" value="C:plasma membrane"/>
    <property type="evidence" value="ECO:0007669"/>
    <property type="project" value="TreeGrafter"/>
</dbReference>
<evidence type="ECO:0000256" key="6">
    <source>
        <dbReference type="ARBA" id="ARBA00023136"/>
    </source>
</evidence>
<dbReference type="EMBL" id="LJBN01000186">
    <property type="protein sequence ID" value="OOQ84077.1"/>
    <property type="molecule type" value="Genomic_DNA"/>
</dbReference>
<gene>
    <name evidence="10" type="ORF">PEBR_32153</name>
</gene>
<feature type="compositionally biased region" description="Polar residues" evidence="8">
    <location>
        <begin position="1"/>
        <end position="14"/>
    </location>
</feature>
<feature type="transmembrane region" description="Helical" evidence="9">
    <location>
        <begin position="341"/>
        <end position="361"/>
    </location>
</feature>
<dbReference type="Pfam" id="PF02133">
    <property type="entry name" value="Transp_cyt_pur"/>
    <property type="match status" value="1"/>
</dbReference>
<comment type="subcellular location">
    <subcellularLocation>
        <location evidence="1">Membrane</location>
        <topology evidence="1">Multi-pass membrane protein</topology>
    </subcellularLocation>
</comment>
<feature type="transmembrane region" description="Helical" evidence="9">
    <location>
        <begin position="282"/>
        <end position="305"/>
    </location>
</feature>
<feature type="transmembrane region" description="Helical" evidence="9">
    <location>
        <begin position="105"/>
        <end position="124"/>
    </location>
</feature>